<evidence type="ECO:0000313" key="2">
    <source>
        <dbReference type="EMBL" id="KAK3796883.1"/>
    </source>
</evidence>
<accession>A0AAE1AZE1</accession>
<feature type="compositionally biased region" description="Basic and acidic residues" evidence="1">
    <location>
        <begin position="23"/>
        <end position="49"/>
    </location>
</feature>
<sequence length="102" mass="11698">MTLRRQCDIDSHDVMLKVKRRLVENQEKLPADSRKQMPRLEGEKRDKGDGNVAGTDFSFCTQIIPGQHPTDTSDNIQNVISRAMEREEGERRALKNRESCNA</sequence>
<comment type="caution">
    <text evidence="2">The sequence shown here is derived from an EMBL/GenBank/DDBJ whole genome shotgun (WGS) entry which is preliminary data.</text>
</comment>
<evidence type="ECO:0000256" key="1">
    <source>
        <dbReference type="SAM" id="MobiDB-lite"/>
    </source>
</evidence>
<dbReference type="AlphaFoldDB" id="A0AAE1AZE1"/>
<gene>
    <name evidence="2" type="ORF">RRG08_055717</name>
</gene>
<evidence type="ECO:0000313" key="3">
    <source>
        <dbReference type="Proteomes" id="UP001283361"/>
    </source>
</evidence>
<feature type="region of interest" description="Disordered" evidence="1">
    <location>
        <begin position="23"/>
        <end position="56"/>
    </location>
</feature>
<protein>
    <submittedName>
        <fullName evidence="2">Uncharacterized protein</fullName>
    </submittedName>
</protein>
<dbReference type="EMBL" id="JAWDGP010000832">
    <property type="protein sequence ID" value="KAK3796883.1"/>
    <property type="molecule type" value="Genomic_DNA"/>
</dbReference>
<name>A0AAE1AZE1_9GAST</name>
<proteinExistence type="predicted"/>
<reference evidence="2" key="1">
    <citation type="journal article" date="2023" name="G3 (Bethesda)">
        <title>A reference genome for the long-term kleptoplast-retaining sea slug Elysia crispata morphotype clarki.</title>
        <authorList>
            <person name="Eastman K.E."/>
            <person name="Pendleton A.L."/>
            <person name="Shaikh M.A."/>
            <person name="Suttiyut T."/>
            <person name="Ogas R."/>
            <person name="Tomko P."/>
            <person name="Gavelis G."/>
            <person name="Widhalm J.R."/>
            <person name="Wisecaver J.H."/>
        </authorList>
    </citation>
    <scope>NUCLEOTIDE SEQUENCE</scope>
    <source>
        <strain evidence="2">ECLA1</strain>
    </source>
</reference>
<organism evidence="2 3">
    <name type="scientific">Elysia crispata</name>
    <name type="common">lettuce slug</name>
    <dbReference type="NCBI Taxonomy" id="231223"/>
    <lineage>
        <taxon>Eukaryota</taxon>
        <taxon>Metazoa</taxon>
        <taxon>Spiralia</taxon>
        <taxon>Lophotrochozoa</taxon>
        <taxon>Mollusca</taxon>
        <taxon>Gastropoda</taxon>
        <taxon>Heterobranchia</taxon>
        <taxon>Euthyneura</taxon>
        <taxon>Panpulmonata</taxon>
        <taxon>Sacoglossa</taxon>
        <taxon>Placobranchoidea</taxon>
        <taxon>Plakobranchidae</taxon>
        <taxon>Elysia</taxon>
    </lineage>
</organism>
<keyword evidence="3" id="KW-1185">Reference proteome</keyword>
<dbReference type="Proteomes" id="UP001283361">
    <property type="component" value="Unassembled WGS sequence"/>
</dbReference>